<feature type="compositionally biased region" description="Polar residues" evidence="1">
    <location>
        <begin position="140"/>
        <end position="155"/>
    </location>
</feature>
<feature type="compositionally biased region" description="Pro residues" evidence="1">
    <location>
        <begin position="96"/>
        <end position="111"/>
    </location>
</feature>
<protein>
    <submittedName>
        <fullName evidence="3">Uncharacterized protein</fullName>
    </submittedName>
</protein>
<reference evidence="3 4" key="1">
    <citation type="submission" date="2015-03" db="EMBL/GenBank/DDBJ databases">
        <authorList>
            <consortium name="Pathogen Informatics"/>
        </authorList>
    </citation>
    <scope>NUCLEOTIDE SEQUENCE [LARGE SCALE GENOMIC DNA]</scope>
    <source>
        <strain evidence="3 4">P00601463</strain>
    </source>
</reference>
<name>A0A655IAV7_MYCTX</name>
<dbReference type="AlphaFoldDB" id="A0A655IAV7"/>
<gene>
    <name evidence="3" type="ORF">ERS007741_00399</name>
</gene>
<keyword evidence="2" id="KW-1133">Transmembrane helix</keyword>
<feature type="compositionally biased region" description="Low complexity" evidence="1">
    <location>
        <begin position="112"/>
        <end position="123"/>
    </location>
</feature>
<feature type="transmembrane region" description="Helical" evidence="2">
    <location>
        <begin position="43"/>
        <end position="67"/>
    </location>
</feature>
<dbReference type="EMBL" id="CHKL01000023">
    <property type="protein sequence ID" value="COV66850.1"/>
    <property type="molecule type" value="Genomic_DNA"/>
</dbReference>
<evidence type="ECO:0000256" key="1">
    <source>
        <dbReference type="SAM" id="MobiDB-lite"/>
    </source>
</evidence>
<evidence type="ECO:0000313" key="4">
    <source>
        <dbReference type="Proteomes" id="UP000048600"/>
    </source>
</evidence>
<dbReference type="Proteomes" id="UP000048600">
    <property type="component" value="Unassembled WGS sequence"/>
</dbReference>
<proteinExistence type="predicted"/>
<keyword evidence="2" id="KW-0812">Transmembrane</keyword>
<evidence type="ECO:0000256" key="2">
    <source>
        <dbReference type="SAM" id="Phobius"/>
    </source>
</evidence>
<organism evidence="3 4">
    <name type="scientific">Mycobacterium tuberculosis</name>
    <dbReference type="NCBI Taxonomy" id="1773"/>
    <lineage>
        <taxon>Bacteria</taxon>
        <taxon>Bacillati</taxon>
        <taxon>Actinomycetota</taxon>
        <taxon>Actinomycetes</taxon>
        <taxon>Mycobacteriales</taxon>
        <taxon>Mycobacteriaceae</taxon>
        <taxon>Mycobacterium</taxon>
        <taxon>Mycobacterium tuberculosis complex</taxon>
    </lineage>
</organism>
<feature type="region of interest" description="Disordered" evidence="1">
    <location>
        <begin position="74"/>
        <end position="174"/>
    </location>
</feature>
<evidence type="ECO:0000313" key="3">
    <source>
        <dbReference type="EMBL" id="COV66850.1"/>
    </source>
</evidence>
<accession>A0A655IAV7</accession>
<sequence>MAQVTVARGAALAAAQSTEFTDAQLVADSVSQPTVAPRRSRHYAGAAAALAAAAVTFVASLSLAVGIQLAPHNDTGTAKHGAHKPTPRIAKAVAPAVPPPPTVTPPVPARAPRPAAQHEPPARVTSGEALTEPNPPEEQPNASAPQQDRNDSQPITRVLEHIPGAYGDSAPPAE</sequence>
<keyword evidence="2" id="KW-0472">Membrane</keyword>